<dbReference type="Gene3D" id="3.30.70.100">
    <property type="match status" value="1"/>
</dbReference>
<protein>
    <recommendedName>
        <fullName evidence="2">HMA domain-containing protein</fullName>
    </recommendedName>
</protein>
<evidence type="ECO:0000256" key="1">
    <source>
        <dbReference type="SAM" id="MobiDB-lite"/>
    </source>
</evidence>
<sequence>MHCGGAFESTTDFFSVFAVNFFNDFTGLECWGCRSSLQCCGNLWPKARYPSMTTVEAGKTIAKLKGSESKVVLFGDMGMTCAACTGSVEKTIKRLPGIREAMVDVLNHKAELQHPHGFTSQALGDAAAASDVVGESRTQTLHYVYSRRPYRELRLRRSWFQKLRHQARASSTTSTFKNLLTIDPSGFPLQPQTGSEDRFSTVRELLQNRGGGDEEEQKESSFDGGVREKRFKELHRMRGSS</sequence>
<dbReference type="GO" id="GO:0046872">
    <property type="term" value="F:metal ion binding"/>
    <property type="evidence" value="ECO:0007669"/>
    <property type="project" value="InterPro"/>
</dbReference>
<evidence type="ECO:0000259" key="2">
    <source>
        <dbReference type="Pfam" id="PF00403"/>
    </source>
</evidence>
<dbReference type="AlphaFoldDB" id="A0A0L9UCB6"/>
<dbReference type="InterPro" id="IPR006121">
    <property type="entry name" value="HMA_dom"/>
</dbReference>
<feature type="domain" description="HMA" evidence="2">
    <location>
        <begin position="78"/>
        <end position="111"/>
    </location>
</feature>
<reference evidence="4" key="1">
    <citation type="journal article" date="2015" name="Proc. Natl. Acad. Sci. U.S.A.">
        <title>Genome sequencing of adzuki bean (Vigna angularis) provides insight into high starch and low fat accumulation and domestication.</title>
        <authorList>
            <person name="Yang K."/>
            <person name="Tian Z."/>
            <person name="Chen C."/>
            <person name="Luo L."/>
            <person name="Zhao B."/>
            <person name="Wang Z."/>
            <person name="Yu L."/>
            <person name="Li Y."/>
            <person name="Sun Y."/>
            <person name="Li W."/>
            <person name="Chen Y."/>
            <person name="Li Y."/>
            <person name="Zhang Y."/>
            <person name="Ai D."/>
            <person name="Zhao J."/>
            <person name="Shang C."/>
            <person name="Ma Y."/>
            <person name="Wu B."/>
            <person name="Wang M."/>
            <person name="Gao L."/>
            <person name="Sun D."/>
            <person name="Zhang P."/>
            <person name="Guo F."/>
            <person name="Wang W."/>
            <person name="Li Y."/>
            <person name="Wang J."/>
            <person name="Varshney R.K."/>
            <person name="Wang J."/>
            <person name="Ling H.Q."/>
            <person name="Wan P."/>
        </authorList>
    </citation>
    <scope>NUCLEOTIDE SEQUENCE</scope>
    <source>
        <strain evidence="4">cv. Jingnong 6</strain>
    </source>
</reference>
<dbReference type="Proteomes" id="UP000053144">
    <property type="component" value="Chromosome 4"/>
</dbReference>
<dbReference type="SUPFAM" id="SSF55008">
    <property type="entry name" value="HMA, heavy metal-associated domain"/>
    <property type="match status" value="1"/>
</dbReference>
<dbReference type="Pfam" id="PF00403">
    <property type="entry name" value="HMA"/>
    <property type="match status" value="1"/>
</dbReference>
<dbReference type="EMBL" id="CM003374">
    <property type="protein sequence ID" value="KOM40197.1"/>
    <property type="molecule type" value="Genomic_DNA"/>
</dbReference>
<gene>
    <name evidence="3" type="ORF">LR48_Vigan04g039500</name>
</gene>
<dbReference type="STRING" id="3914.A0A0L9UCB6"/>
<proteinExistence type="predicted"/>
<organism evidence="3 4">
    <name type="scientific">Phaseolus angularis</name>
    <name type="common">Azuki bean</name>
    <name type="synonym">Vigna angularis</name>
    <dbReference type="NCBI Taxonomy" id="3914"/>
    <lineage>
        <taxon>Eukaryota</taxon>
        <taxon>Viridiplantae</taxon>
        <taxon>Streptophyta</taxon>
        <taxon>Embryophyta</taxon>
        <taxon>Tracheophyta</taxon>
        <taxon>Spermatophyta</taxon>
        <taxon>Magnoliopsida</taxon>
        <taxon>eudicotyledons</taxon>
        <taxon>Gunneridae</taxon>
        <taxon>Pentapetalae</taxon>
        <taxon>rosids</taxon>
        <taxon>fabids</taxon>
        <taxon>Fabales</taxon>
        <taxon>Fabaceae</taxon>
        <taxon>Papilionoideae</taxon>
        <taxon>50 kb inversion clade</taxon>
        <taxon>NPAAA clade</taxon>
        <taxon>indigoferoid/millettioid clade</taxon>
        <taxon>Phaseoleae</taxon>
        <taxon>Vigna</taxon>
    </lineage>
</organism>
<evidence type="ECO:0000313" key="3">
    <source>
        <dbReference type="EMBL" id="KOM40197.1"/>
    </source>
</evidence>
<dbReference type="InterPro" id="IPR036163">
    <property type="entry name" value="HMA_dom_sf"/>
</dbReference>
<feature type="compositionally biased region" description="Basic and acidic residues" evidence="1">
    <location>
        <begin position="218"/>
        <end position="241"/>
    </location>
</feature>
<feature type="region of interest" description="Disordered" evidence="1">
    <location>
        <begin position="204"/>
        <end position="241"/>
    </location>
</feature>
<dbReference type="CDD" id="cd00371">
    <property type="entry name" value="HMA"/>
    <property type="match status" value="1"/>
</dbReference>
<accession>A0A0L9UCB6</accession>
<dbReference type="Gramene" id="KOM40197">
    <property type="protein sequence ID" value="KOM40197"/>
    <property type="gene ID" value="LR48_Vigan04g039500"/>
</dbReference>
<name>A0A0L9UCB6_PHAAN</name>
<evidence type="ECO:0000313" key="4">
    <source>
        <dbReference type="Proteomes" id="UP000053144"/>
    </source>
</evidence>